<dbReference type="InterPro" id="IPR009079">
    <property type="entry name" value="4_helix_cytokine-like_core"/>
</dbReference>
<dbReference type="GO" id="GO:0005138">
    <property type="term" value="F:interleukin-6 receptor binding"/>
    <property type="evidence" value="ECO:0007669"/>
    <property type="project" value="InterPro"/>
</dbReference>
<evidence type="ECO:0000256" key="5">
    <source>
        <dbReference type="SAM" id="SignalP"/>
    </source>
</evidence>
<protein>
    <recommendedName>
        <fullName evidence="2">Interleukin-6</fullName>
    </recommendedName>
</protein>
<feature type="signal peptide" evidence="5">
    <location>
        <begin position="1"/>
        <end position="26"/>
    </location>
</feature>
<dbReference type="EMBL" id="GBXM01013863">
    <property type="protein sequence ID" value="JAH94714.1"/>
    <property type="molecule type" value="Transcribed_RNA"/>
</dbReference>
<dbReference type="InterPro" id="IPR003574">
    <property type="entry name" value="IL-6-like"/>
</dbReference>
<keyword evidence="3" id="KW-0011">Acute phase</keyword>
<evidence type="ECO:0000256" key="3">
    <source>
        <dbReference type="ARBA" id="ARBA00022486"/>
    </source>
</evidence>
<proteinExistence type="inferred from homology"/>
<dbReference type="InterPro" id="IPR030474">
    <property type="entry name" value="IL-6/GCSF/MGF"/>
</dbReference>
<evidence type="ECO:0000313" key="6">
    <source>
        <dbReference type="EMBL" id="JAH94714.1"/>
    </source>
</evidence>
<evidence type="ECO:0000256" key="1">
    <source>
        <dbReference type="ARBA" id="ARBA00007432"/>
    </source>
</evidence>
<dbReference type="SUPFAM" id="SSF47266">
    <property type="entry name" value="4-helical cytokines"/>
    <property type="match status" value="1"/>
</dbReference>
<dbReference type="GO" id="GO:0006955">
    <property type="term" value="P:immune response"/>
    <property type="evidence" value="ECO:0007669"/>
    <property type="project" value="InterPro"/>
</dbReference>
<dbReference type="GO" id="GO:0005615">
    <property type="term" value="C:extracellular space"/>
    <property type="evidence" value="ECO:0007669"/>
    <property type="project" value="InterPro"/>
</dbReference>
<keyword evidence="5" id="KW-0732">Signal</keyword>
<dbReference type="GO" id="GO:0005125">
    <property type="term" value="F:cytokine activity"/>
    <property type="evidence" value="ECO:0007669"/>
    <property type="project" value="InterPro"/>
</dbReference>
<dbReference type="PRINTS" id="PR00434">
    <property type="entry name" value="INTERLEUKIN6"/>
</dbReference>
<sequence length="221" mass="24823">MPSAQRSRALPVLLLLLSATALHVTGAPCSSPGGDTLEISGDELPDALKTSASTKWKPLTYLLICEVNSLCDQFVEEFGVPKDSVSDFKPDQLELPRDCSSPNFSKENYLLRISRGLERHMVYLQFVERECSKPGKVSHIRLRTKALADHVMELMNNSKRAQGLNSEVRDQLLSNLNEATAWQKKITVPVLLRDYRTFLENTLRALRCIEDRARKKNGPNA</sequence>
<organism evidence="6">
    <name type="scientific">Anguilla anguilla</name>
    <name type="common">European freshwater eel</name>
    <name type="synonym">Muraena anguilla</name>
    <dbReference type="NCBI Taxonomy" id="7936"/>
    <lineage>
        <taxon>Eukaryota</taxon>
        <taxon>Metazoa</taxon>
        <taxon>Chordata</taxon>
        <taxon>Craniata</taxon>
        <taxon>Vertebrata</taxon>
        <taxon>Euteleostomi</taxon>
        <taxon>Actinopterygii</taxon>
        <taxon>Neopterygii</taxon>
        <taxon>Teleostei</taxon>
        <taxon>Anguilliformes</taxon>
        <taxon>Anguillidae</taxon>
        <taxon>Anguilla</taxon>
    </lineage>
</organism>
<dbReference type="PRINTS" id="PR00433">
    <property type="entry name" value="IL6GCSFMGF"/>
</dbReference>
<comment type="function">
    <text evidence="4">Cytokine with a wide variety of biological functions in immunity, tissue regeneration, and metabolism. Binds to IL6R, then the complex associates to the signaling subunit IL6ST/gp130 to trigger the intracellular IL6-signaling pathway. The interaction with the membrane-bound IL6R and IL6ST stimulates 'classic signaling', whereas the binding of IL6 and soluble IL6R to IL6ST stimulates 'trans-signaling'. Alternatively, 'cluster signaling' occurs when membrane-bound IL6:IL6R complexes on transmitter cells activate IL6ST receptors on neighboring receiver cells.</text>
</comment>
<dbReference type="Gene3D" id="1.20.1250.10">
    <property type="match status" value="1"/>
</dbReference>
<accession>A0A0E9WWG6</accession>
<dbReference type="AlphaFoldDB" id="A0A0E9WWG6"/>
<dbReference type="PANTHER" id="PTHR48494:SF1">
    <property type="entry name" value="INTERLEUKIN-6"/>
    <property type="match status" value="1"/>
</dbReference>
<dbReference type="PANTHER" id="PTHR48494">
    <property type="entry name" value="INTERLEUKIN-6"/>
    <property type="match status" value="1"/>
</dbReference>
<dbReference type="SMART" id="SM00126">
    <property type="entry name" value="IL6"/>
    <property type="match status" value="1"/>
</dbReference>
<dbReference type="Pfam" id="PF00489">
    <property type="entry name" value="IL6"/>
    <property type="match status" value="1"/>
</dbReference>
<reference evidence="6" key="1">
    <citation type="submission" date="2014-11" db="EMBL/GenBank/DDBJ databases">
        <authorList>
            <person name="Amaro Gonzalez C."/>
        </authorList>
    </citation>
    <scope>NUCLEOTIDE SEQUENCE</scope>
</reference>
<comment type="similarity">
    <text evidence="1">Belongs to the IL-6 superfamily.</text>
</comment>
<feature type="chain" id="PRO_5002434612" description="Interleukin-6" evidence="5">
    <location>
        <begin position="27"/>
        <end position="221"/>
    </location>
</feature>
<reference evidence="6" key="2">
    <citation type="journal article" date="2015" name="Fish Shellfish Immunol.">
        <title>Early steps in the European eel (Anguilla anguilla)-Vibrio vulnificus interaction in the gills: Role of the RtxA13 toxin.</title>
        <authorList>
            <person name="Callol A."/>
            <person name="Pajuelo D."/>
            <person name="Ebbesson L."/>
            <person name="Teles M."/>
            <person name="MacKenzie S."/>
            <person name="Amaro C."/>
        </authorList>
    </citation>
    <scope>NUCLEOTIDE SEQUENCE</scope>
</reference>
<dbReference type="GO" id="GO:0006953">
    <property type="term" value="P:acute-phase response"/>
    <property type="evidence" value="ECO:0007669"/>
    <property type="project" value="UniProtKB-KW"/>
</dbReference>
<evidence type="ECO:0000256" key="4">
    <source>
        <dbReference type="ARBA" id="ARBA00023441"/>
    </source>
</evidence>
<dbReference type="GO" id="GO:0030154">
    <property type="term" value="P:cell differentiation"/>
    <property type="evidence" value="ECO:0007669"/>
    <property type="project" value="InterPro"/>
</dbReference>
<name>A0A0E9WWG6_ANGAN</name>
<evidence type="ECO:0000256" key="2">
    <source>
        <dbReference type="ARBA" id="ARBA00019464"/>
    </source>
</evidence>